<proteinExistence type="predicted"/>
<dbReference type="Proteomes" id="UP001164653">
    <property type="component" value="Chromosome"/>
</dbReference>
<dbReference type="AlphaFoldDB" id="A0A9E8NFI6"/>
<feature type="domain" description="Thioredoxin" evidence="1">
    <location>
        <begin position="26"/>
        <end position="172"/>
    </location>
</feature>
<dbReference type="InterPro" id="IPR045494">
    <property type="entry name" value="DUF6436"/>
</dbReference>
<sequence>MGLVTAWLTLLLSMVGALFWYNDWIYQLPTPVPKNYKPVAIGTQIDLGPKTAAGQHKPVFLHFYNPKCPCSRFNQSHFQSLVREYGQEIDFVVVVLSDQKYTAEKIQDKIGVDIDVIFDPSLAVRCGVYATPQAALLDREQKLYYRGNYNASRYCTDEKTAYAKNAIEALLKSQMLPIWSAKALKSYGCTMPVCKN</sequence>
<accession>A0A9E8NFI6</accession>
<dbReference type="PROSITE" id="PS51352">
    <property type="entry name" value="THIOREDOXIN_2"/>
    <property type="match status" value="1"/>
</dbReference>
<protein>
    <submittedName>
        <fullName evidence="2">Thioredoxin fold domain-containing protein</fullName>
    </submittedName>
</protein>
<evidence type="ECO:0000259" key="1">
    <source>
        <dbReference type="PROSITE" id="PS51352"/>
    </source>
</evidence>
<name>A0A9E8NFI6_9BACT</name>
<dbReference type="InterPro" id="IPR036249">
    <property type="entry name" value="Thioredoxin-like_sf"/>
</dbReference>
<gene>
    <name evidence="2" type="ORF">ON006_04275</name>
</gene>
<dbReference type="Gene3D" id="3.40.30.10">
    <property type="entry name" value="Glutaredoxin"/>
    <property type="match status" value="1"/>
</dbReference>
<evidence type="ECO:0000313" key="2">
    <source>
        <dbReference type="EMBL" id="WAC13179.1"/>
    </source>
</evidence>
<dbReference type="SUPFAM" id="SSF52833">
    <property type="entry name" value="Thioredoxin-like"/>
    <property type="match status" value="1"/>
</dbReference>
<reference evidence="2" key="1">
    <citation type="submission" date="2022-11" db="EMBL/GenBank/DDBJ databases">
        <title>Dyadobacter pollutisoli sp. nov., isolated from plastic dumped soil.</title>
        <authorList>
            <person name="Kim J.M."/>
            <person name="Kim K.R."/>
            <person name="Lee J.K."/>
            <person name="Hao L."/>
            <person name="Jeon C.O."/>
        </authorList>
    </citation>
    <scope>NUCLEOTIDE SEQUENCE</scope>
    <source>
        <strain evidence="2">U1</strain>
    </source>
</reference>
<dbReference type="RefSeq" id="WP_244824669.1">
    <property type="nucleotide sequence ID" value="NZ_CP112998.1"/>
</dbReference>
<dbReference type="EMBL" id="CP112998">
    <property type="protein sequence ID" value="WAC13179.1"/>
    <property type="molecule type" value="Genomic_DNA"/>
</dbReference>
<organism evidence="2 3">
    <name type="scientific">Dyadobacter pollutisoli</name>
    <dbReference type="NCBI Taxonomy" id="2910158"/>
    <lineage>
        <taxon>Bacteria</taxon>
        <taxon>Pseudomonadati</taxon>
        <taxon>Bacteroidota</taxon>
        <taxon>Cytophagia</taxon>
        <taxon>Cytophagales</taxon>
        <taxon>Spirosomataceae</taxon>
        <taxon>Dyadobacter</taxon>
    </lineage>
</organism>
<evidence type="ECO:0000313" key="3">
    <source>
        <dbReference type="Proteomes" id="UP001164653"/>
    </source>
</evidence>
<keyword evidence="3" id="KW-1185">Reference proteome</keyword>
<dbReference type="InterPro" id="IPR013766">
    <property type="entry name" value="Thioredoxin_domain"/>
</dbReference>
<dbReference type="Pfam" id="PF20029">
    <property type="entry name" value="DUF6436"/>
    <property type="match status" value="1"/>
</dbReference>
<dbReference type="KEGG" id="dpf:ON006_04275"/>